<feature type="compositionally biased region" description="Basic and acidic residues" evidence="1">
    <location>
        <begin position="17"/>
        <end position="28"/>
    </location>
</feature>
<evidence type="ECO:0000313" key="2">
    <source>
        <dbReference type="EMBL" id="GII94754.1"/>
    </source>
</evidence>
<evidence type="ECO:0000256" key="1">
    <source>
        <dbReference type="SAM" id="MobiDB-lite"/>
    </source>
</evidence>
<reference evidence="2" key="1">
    <citation type="submission" date="2021-01" db="EMBL/GenBank/DDBJ databases">
        <title>Whole genome shotgun sequence of Sinosporangium siamense NBRC 109515.</title>
        <authorList>
            <person name="Komaki H."/>
            <person name="Tamura T."/>
        </authorList>
    </citation>
    <scope>NUCLEOTIDE SEQUENCE</scope>
    <source>
        <strain evidence="2">NBRC 109515</strain>
    </source>
</reference>
<dbReference type="Proteomes" id="UP000606172">
    <property type="component" value="Unassembled WGS sequence"/>
</dbReference>
<proteinExistence type="predicted"/>
<sequence length="70" mass="7533">MPSQSHIAISAFTPEQRLAEESEHDATTTEKSNSKPQIKAPQGKSKGLPHPQPHTIIPGGHDLVCSNPQN</sequence>
<dbReference type="EMBL" id="BOOW01000031">
    <property type="protein sequence ID" value="GII94754.1"/>
    <property type="molecule type" value="Genomic_DNA"/>
</dbReference>
<evidence type="ECO:0000313" key="3">
    <source>
        <dbReference type="Proteomes" id="UP000606172"/>
    </source>
</evidence>
<organism evidence="2 3">
    <name type="scientific">Sinosporangium siamense</name>
    <dbReference type="NCBI Taxonomy" id="1367973"/>
    <lineage>
        <taxon>Bacteria</taxon>
        <taxon>Bacillati</taxon>
        <taxon>Actinomycetota</taxon>
        <taxon>Actinomycetes</taxon>
        <taxon>Streptosporangiales</taxon>
        <taxon>Streptosporangiaceae</taxon>
        <taxon>Sinosporangium</taxon>
    </lineage>
</organism>
<accession>A0A919RLR5</accession>
<dbReference type="AlphaFoldDB" id="A0A919RLR5"/>
<feature type="region of interest" description="Disordered" evidence="1">
    <location>
        <begin position="1"/>
        <end position="70"/>
    </location>
</feature>
<keyword evidence="3" id="KW-1185">Reference proteome</keyword>
<name>A0A919RLR5_9ACTN</name>
<comment type="caution">
    <text evidence="2">The sequence shown here is derived from an EMBL/GenBank/DDBJ whole genome shotgun (WGS) entry which is preliminary data.</text>
</comment>
<gene>
    <name evidence="2" type="ORF">Ssi02_49850</name>
</gene>
<protein>
    <submittedName>
        <fullName evidence="2">Uncharacterized protein</fullName>
    </submittedName>
</protein>